<dbReference type="EMBL" id="SADE01000002">
    <property type="protein sequence ID" value="RVU36014.1"/>
    <property type="molecule type" value="Genomic_DNA"/>
</dbReference>
<dbReference type="AlphaFoldDB" id="A0A437QN86"/>
<organism evidence="4 5">
    <name type="scientific">Hwanghaeella grinnelliae</name>
    <dbReference type="NCBI Taxonomy" id="2500179"/>
    <lineage>
        <taxon>Bacteria</taxon>
        <taxon>Pseudomonadati</taxon>
        <taxon>Pseudomonadota</taxon>
        <taxon>Alphaproteobacteria</taxon>
        <taxon>Rhodospirillales</taxon>
        <taxon>Rhodospirillaceae</taxon>
        <taxon>Hwanghaeella</taxon>
    </lineage>
</organism>
<sequence>MSETQSRLKHRDDAIIAAQDYFAQGLFEKEFAEAIACPTCSPESDPARRQFERYFDQVVGPQLDAAGFRRSVHPNPLAGDVAAAGPFLFAERIENPGLRTVLIYGHADTVGGMDANWAEGLTPFELNRRDDRLYGRGAADNKVQHWIAIKALRFVLAAKGHLGFNVKLLLETGEETGSPGLREFCEANGGLLAADVLIASDGPRLKPDRPTIFTGARGAINFELVADYRDGAHHSGNWGGLLKDPGTRLAHALATITDPRGRIEVPEWRPLNSLTDRVRELLAACEPLDDPADRLPGEPAIDRDWGEPNLSPAERVFGWNSFAVLALDLGNPATPANAIAGAARAVCQLRFVVGTDQNDILPALRRHFDALGFKDIEVRADKDDVAMAATRVNPDNPWVGWARDSLALTTGKDPAILPNLGGSLPNDCFADTLGLTTIWIPHSYRGCNQHAPNEHVLTPVVEEGLRMMTGLFWDLEDGPKEFQAEFQAPFQAEFKA</sequence>
<gene>
    <name evidence="4" type="ORF">EOI86_12265</name>
</gene>
<dbReference type="OrthoDB" id="9761532at2"/>
<dbReference type="GO" id="GO:0006508">
    <property type="term" value="P:proteolysis"/>
    <property type="evidence" value="ECO:0007669"/>
    <property type="project" value="UniProtKB-KW"/>
</dbReference>
<name>A0A437QN86_9PROT</name>
<keyword evidence="3" id="KW-0378">Hydrolase</keyword>
<evidence type="ECO:0000256" key="1">
    <source>
        <dbReference type="ARBA" id="ARBA00022670"/>
    </source>
</evidence>
<dbReference type="PANTHER" id="PTHR43270">
    <property type="entry name" value="BETA-ALA-HIS DIPEPTIDASE"/>
    <property type="match status" value="1"/>
</dbReference>
<reference evidence="5" key="1">
    <citation type="submission" date="2019-01" db="EMBL/GenBank/DDBJ databases">
        <title>Gri0909 isolated from a small marine red alga.</title>
        <authorList>
            <person name="Kim J."/>
            <person name="Jeong S.E."/>
            <person name="Jeon C.O."/>
        </authorList>
    </citation>
    <scope>NUCLEOTIDE SEQUENCE [LARGE SCALE GENOMIC DNA]</scope>
    <source>
        <strain evidence="5">Gri0909</strain>
    </source>
</reference>
<dbReference type="GO" id="GO:0046872">
    <property type="term" value="F:metal ion binding"/>
    <property type="evidence" value="ECO:0007669"/>
    <property type="project" value="UniProtKB-KW"/>
</dbReference>
<dbReference type="InterPro" id="IPR051458">
    <property type="entry name" value="Cyt/Met_Dipeptidase"/>
</dbReference>
<evidence type="ECO:0000313" key="5">
    <source>
        <dbReference type="Proteomes" id="UP000287447"/>
    </source>
</evidence>
<keyword evidence="5" id="KW-1185">Reference proteome</keyword>
<evidence type="ECO:0000256" key="2">
    <source>
        <dbReference type="ARBA" id="ARBA00022723"/>
    </source>
</evidence>
<dbReference type="Gene3D" id="3.40.630.10">
    <property type="entry name" value="Zn peptidases"/>
    <property type="match status" value="1"/>
</dbReference>
<dbReference type="Gene3D" id="3.30.70.360">
    <property type="match status" value="1"/>
</dbReference>
<dbReference type="GO" id="GO:0008233">
    <property type="term" value="F:peptidase activity"/>
    <property type="evidence" value="ECO:0007669"/>
    <property type="project" value="UniProtKB-KW"/>
</dbReference>
<dbReference type="SUPFAM" id="SSF53187">
    <property type="entry name" value="Zn-dependent exopeptidases"/>
    <property type="match status" value="1"/>
</dbReference>
<keyword evidence="1" id="KW-0645">Protease</keyword>
<dbReference type="InterPro" id="IPR002933">
    <property type="entry name" value="Peptidase_M20"/>
</dbReference>
<protein>
    <submittedName>
        <fullName evidence="4">M20 peptidase family dipeptidase</fullName>
    </submittedName>
</protein>
<dbReference type="RefSeq" id="WP_127765491.1">
    <property type="nucleotide sequence ID" value="NZ_SADE01000002.1"/>
</dbReference>
<dbReference type="Proteomes" id="UP000287447">
    <property type="component" value="Unassembled WGS sequence"/>
</dbReference>
<accession>A0A437QN86</accession>
<dbReference type="NCBIfam" id="NF005478">
    <property type="entry name" value="PRK07079.1"/>
    <property type="match status" value="1"/>
</dbReference>
<dbReference type="PANTHER" id="PTHR43270:SF12">
    <property type="entry name" value="SUCCINYL-DIAMINOPIMELATE DESUCCINYLASE"/>
    <property type="match status" value="1"/>
</dbReference>
<comment type="caution">
    <text evidence="4">The sequence shown here is derived from an EMBL/GenBank/DDBJ whole genome shotgun (WGS) entry which is preliminary data.</text>
</comment>
<proteinExistence type="predicted"/>
<dbReference type="Pfam" id="PF01546">
    <property type="entry name" value="Peptidase_M20"/>
    <property type="match status" value="1"/>
</dbReference>
<keyword evidence="2" id="KW-0479">Metal-binding</keyword>
<evidence type="ECO:0000256" key="3">
    <source>
        <dbReference type="ARBA" id="ARBA00022801"/>
    </source>
</evidence>
<evidence type="ECO:0000313" key="4">
    <source>
        <dbReference type="EMBL" id="RVU36014.1"/>
    </source>
</evidence>